<name>A0A542DXV6_9MICO</name>
<dbReference type="AlphaFoldDB" id="A0A542DXV6"/>
<sequence length="85" mass="8924">MSWRRMVGRAIATILLIVGIGCLLGGAFYTAGALDPHNQASNPFAAIGVAIGVTLLGVGAVATTIGVVVARRVWPRPPRSGWRNW</sequence>
<comment type="caution">
    <text evidence="2">The sequence shown here is derived from an EMBL/GenBank/DDBJ whole genome shotgun (WGS) entry which is preliminary data.</text>
</comment>
<feature type="transmembrane region" description="Helical" evidence="1">
    <location>
        <begin position="44"/>
        <end position="70"/>
    </location>
</feature>
<dbReference type="RefSeq" id="WP_141847275.1">
    <property type="nucleotide sequence ID" value="NZ_BAAAPR010000013.1"/>
</dbReference>
<reference evidence="2 3" key="1">
    <citation type="submission" date="2019-06" db="EMBL/GenBank/DDBJ databases">
        <title>Sequencing the genomes of 1000 actinobacteria strains.</title>
        <authorList>
            <person name="Klenk H.-P."/>
        </authorList>
    </citation>
    <scope>NUCLEOTIDE SEQUENCE [LARGE SCALE GENOMIC DNA]</scope>
    <source>
        <strain evidence="2 3">DSM 18607</strain>
    </source>
</reference>
<gene>
    <name evidence="2" type="ORF">FB458_0993</name>
</gene>
<feature type="transmembrane region" description="Helical" evidence="1">
    <location>
        <begin position="12"/>
        <end position="32"/>
    </location>
</feature>
<organism evidence="2 3">
    <name type="scientific">Lapillicoccus jejuensis</name>
    <dbReference type="NCBI Taxonomy" id="402171"/>
    <lineage>
        <taxon>Bacteria</taxon>
        <taxon>Bacillati</taxon>
        <taxon>Actinomycetota</taxon>
        <taxon>Actinomycetes</taxon>
        <taxon>Micrococcales</taxon>
        <taxon>Intrasporangiaceae</taxon>
        <taxon>Lapillicoccus</taxon>
    </lineage>
</organism>
<evidence type="ECO:0000313" key="2">
    <source>
        <dbReference type="EMBL" id="TQJ07922.1"/>
    </source>
</evidence>
<keyword evidence="1" id="KW-1133">Transmembrane helix</keyword>
<dbReference type="PROSITE" id="PS51257">
    <property type="entry name" value="PROKAR_LIPOPROTEIN"/>
    <property type="match status" value="1"/>
</dbReference>
<accession>A0A542DXV6</accession>
<keyword evidence="1" id="KW-0472">Membrane</keyword>
<evidence type="ECO:0000313" key="3">
    <source>
        <dbReference type="Proteomes" id="UP000317893"/>
    </source>
</evidence>
<protein>
    <submittedName>
        <fullName evidence="2">Uncharacterized protein</fullName>
    </submittedName>
</protein>
<dbReference type="EMBL" id="VFMN01000001">
    <property type="protein sequence ID" value="TQJ07922.1"/>
    <property type="molecule type" value="Genomic_DNA"/>
</dbReference>
<keyword evidence="1" id="KW-0812">Transmembrane</keyword>
<keyword evidence="3" id="KW-1185">Reference proteome</keyword>
<dbReference type="Proteomes" id="UP000317893">
    <property type="component" value="Unassembled WGS sequence"/>
</dbReference>
<proteinExistence type="predicted"/>
<evidence type="ECO:0000256" key="1">
    <source>
        <dbReference type="SAM" id="Phobius"/>
    </source>
</evidence>